<dbReference type="SMART" id="SM00228">
    <property type="entry name" value="PDZ"/>
    <property type="match status" value="1"/>
</dbReference>
<reference evidence="4" key="1">
    <citation type="submission" date="2010-08" db="EMBL/GenBank/DDBJ databases">
        <authorList>
            <consortium name="Caenorhabditis japonica Sequencing Consortium"/>
            <person name="Wilson R.K."/>
        </authorList>
    </citation>
    <scope>NUCLEOTIDE SEQUENCE [LARGE SCALE GENOMIC DNA]</scope>
    <source>
        <strain evidence="4">DF5081</strain>
    </source>
</reference>
<dbReference type="PROSITE" id="PS50106">
    <property type="entry name" value="PDZ"/>
    <property type="match status" value="1"/>
</dbReference>
<feature type="domain" description="PDZ" evidence="2">
    <location>
        <begin position="43"/>
        <end position="97"/>
    </location>
</feature>
<sequence length="190" mass="21205">MSANKGKSAEKENTDTENDRTLAEDDENDKNSGALSHRFEKLTVTLERGSAGKKFGLGIVMVHQRILVCKVDPDSLVQGVLKYGDQILEVNKKEVTNKIDCKKRLMAGLKDKGSVPLVILRPKTSDAVTMIEQEIQQSLQQLSAQPSVEHVKKGYVRLFALKGQGQVQSVFTFNSFFCHCADKRQIRLVE</sequence>
<evidence type="ECO:0000256" key="1">
    <source>
        <dbReference type="SAM" id="MobiDB-lite"/>
    </source>
</evidence>
<reference evidence="3" key="2">
    <citation type="submission" date="2022-06" db="UniProtKB">
        <authorList>
            <consortium name="EnsemblMetazoa"/>
        </authorList>
    </citation>
    <scope>IDENTIFICATION</scope>
    <source>
        <strain evidence="3">DF5081</strain>
    </source>
</reference>
<name>A0A8R1HYU1_CAEJA</name>
<keyword evidence="4" id="KW-1185">Reference proteome</keyword>
<dbReference type="InterPro" id="IPR036034">
    <property type="entry name" value="PDZ_sf"/>
</dbReference>
<evidence type="ECO:0000313" key="3">
    <source>
        <dbReference type="EnsemblMetazoa" id="CJA10619b.1"/>
    </source>
</evidence>
<dbReference type="PANTHER" id="PTHR31327">
    <property type="entry name" value="SPERM MEIOSIS PDZ DOMAIN CONTAINING PROTEINS-RELATED"/>
    <property type="match status" value="1"/>
</dbReference>
<dbReference type="InterPro" id="IPR040264">
    <property type="entry name" value="T15H9.4-like"/>
</dbReference>
<feature type="compositionally biased region" description="Basic and acidic residues" evidence="1">
    <location>
        <begin position="7"/>
        <end position="23"/>
    </location>
</feature>
<dbReference type="SUPFAM" id="SSF50156">
    <property type="entry name" value="PDZ domain-like"/>
    <property type="match status" value="1"/>
</dbReference>
<accession>A0A8R1HYU1</accession>
<evidence type="ECO:0000259" key="2">
    <source>
        <dbReference type="PROSITE" id="PS50106"/>
    </source>
</evidence>
<dbReference type="CDD" id="cd00136">
    <property type="entry name" value="PDZ_canonical"/>
    <property type="match status" value="1"/>
</dbReference>
<dbReference type="EnsemblMetazoa" id="CJA10619b.1">
    <property type="protein sequence ID" value="CJA10619b.1"/>
    <property type="gene ID" value="WBGene00129823"/>
</dbReference>
<organism evidence="3 4">
    <name type="scientific">Caenorhabditis japonica</name>
    <dbReference type="NCBI Taxonomy" id="281687"/>
    <lineage>
        <taxon>Eukaryota</taxon>
        <taxon>Metazoa</taxon>
        <taxon>Ecdysozoa</taxon>
        <taxon>Nematoda</taxon>
        <taxon>Chromadorea</taxon>
        <taxon>Rhabditida</taxon>
        <taxon>Rhabditina</taxon>
        <taxon>Rhabditomorpha</taxon>
        <taxon>Rhabditoidea</taxon>
        <taxon>Rhabditidae</taxon>
        <taxon>Peloderinae</taxon>
        <taxon>Caenorhabditis</taxon>
    </lineage>
</organism>
<dbReference type="PANTHER" id="PTHR31327:SF6">
    <property type="entry name" value="PDZ DOMAIN-CONTAINING PROTEIN"/>
    <property type="match status" value="1"/>
</dbReference>
<dbReference type="AlphaFoldDB" id="A0A8R1HYU1"/>
<evidence type="ECO:0000313" key="4">
    <source>
        <dbReference type="Proteomes" id="UP000005237"/>
    </source>
</evidence>
<dbReference type="Pfam" id="PF00595">
    <property type="entry name" value="PDZ"/>
    <property type="match status" value="1"/>
</dbReference>
<dbReference type="Gene3D" id="2.30.42.10">
    <property type="match status" value="1"/>
</dbReference>
<protein>
    <submittedName>
        <fullName evidence="3">PDZ domain-containing protein</fullName>
    </submittedName>
</protein>
<dbReference type="InterPro" id="IPR001478">
    <property type="entry name" value="PDZ"/>
</dbReference>
<dbReference type="Proteomes" id="UP000005237">
    <property type="component" value="Unassembled WGS sequence"/>
</dbReference>
<proteinExistence type="predicted"/>
<feature type="region of interest" description="Disordered" evidence="1">
    <location>
        <begin position="1"/>
        <end position="34"/>
    </location>
</feature>